<proteinExistence type="predicted"/>
<dbReference type="SUPFAM" id="SSF53686">
    <property type="entry name" value="Tryptophan synthase beta subunit-like PLP-dependent enzymes"/>
    <property type="match status" value="1"/>
</dbReference>
<feature type="domain" description="Tryptophan synthase beta chain-like PALP" evidence="3">
    <location>
        <begin position="34"/>
        <end position="282"/>
    </location>
</feature>
<dbReference type="InterPro" id="IPR050214">
    <property type="entry name" value="Cys_Synth/Cystath_Beta-Synth"/>
</dbReference>
<geneLocation type="plasmid" evidence="4">
    <name>pMk2240A</name>
</geneLocation>
<dbReference type="EMBL" id="CP159256">
    <property type="protein sequence ID" value="XCG52645.1"/>
    <property type="molecule type" value="Genomic_DNA"/>
</dbReference>
<dbReference type="GO" id="GO:0016740">
    <property type="term" value="F:transferase activity"/>
    <property type="evidence" value="ECO:0007669"/>
    <property type="project" value="UniProtKB-KW"/>
</dbReference>
<dbReference type="CDD" id="cd01561">
    <property type="entry name" value="CBS_like"/>
    <property type="match status" value="1"/>
</dbReference>
<reference evidence="4" key="1">
    <citation type="submission" date="2024-06" db="EMBL/GenBank/DDBJ databases">
        <title>Mesorhizobium karijinii sp. nov., a symbiont of the iconic Swainsona formosa from arid Australia.</title>
        <authorList>
            <person name="Hill Y.J."/>
            <person name="Watkin E.L.J."/>
            <person name="O'Hara G.W."/>
            <person name="Terpolilli J."/>
            <person name="Tye M.L."/>
            <person name="Kohlmeier M.G."/>
        </authorList>
    </citation>
    <scope>NUCLEOTIDE SEQUENCE</scope>
    <source>
        <strain evidence="4">WSM2240</strain>
        <plasmid evidence="4">pMk2240A</plasmid>
    </source>
</reference>
<dbReference type="InterPro" id="IPR001926">
    <property type="entry name" value="TrpB-like_PALP"/>
</dbReference>
<evidence type="ECO:0000256" key="1">
    <source>
        <dbReference type="ARBA" id="ARBA00001933"/>
    </source>
</evidence>
<dbReference type="GO" id="GO:1901605">
    <property type="term" value="P:alpha-amino acid metabolic process"/>
    <property type="evidence" value="ECO:0007669"/>
    <property type="project" value="UniProtKB-ARBA"/>
</dbReference>
<sequence>MPTRTLMRKLEDFENPRIVPLRPNLFGVSFFLMKLLPARFMLERAAEQGHLKPGATICESSSGTFGLALAMLAAQFGYRLILVSDWALDRHLHRRLIELGAEVEIVGRIAASGGFQQARLDRLETYLRDIPDSYWPSQYYNPDNPLSYAKIAEQLIDRIGKLDCLVGPVGSGGSMSGTCRYLRVLFPELHAIGVDTPNSVLFGQPSGRLNLSGLGGNILPTNVDHCQFDEVHWLTPAEAFHATHELHRNHGLFMAPTSGAAYRVAEWWSRNNPGQTAVAIFPDEGHRYIETVYNEEWLGTVPDWTAPVRETPVTVTTPTHPMTGWSRFSWDRRTLEDVLAQPSTTSGASVAGASPACTLADEASAA</sequence>
<dbReference type="EC" id="2.5.1.-" evidence="4"/>
<keyword evidence="4" id="KW-0614">Plasmid</keyword>
<organism evidence="4">
    <name type="scientific">Mesorhizobium sp. WSM2240</name>
    <dbReference type="NCBI Taxonomy" id="3228851"/>
    <lineage>
        <taxon>Bacteria</taxon>
        <taxon>Pseudomonadati</taxon>
        <taxon>Pseudomonadota</taxon>
        <taxon>Alphaproteobacteria</taxon>
        <taxon>Hyphomicrobiales</taxon>
        <taxon>Phyllobacteriaceae</taxon>
        <taxon>Mesorhizobium</taxon>
    </lineage>
</organism>
<evidence type="ECO:0000256" key="2">
    <source>
        <dbReference type="ARBA" id="ARBA00022898"/>
    </source>
</evidence>
<evidence type="ECO:0000313" key="4">
    <source>
        <dbReference type="EMBL" id="XCG52645.1"/>
    </source>
</evidence>
<dbReference type="PANTHER" id="PTHR10314">
    <property type="entry name" value="CYSTATHIONINE BETA-SYNTHASE"/>
    <property type="match status" value="1"/>
</dbReference>
<accession>A0AAU8D0R8</accession>
<evidence type="ECO:0000259" key="3">
    <source>
        <dbReference type="Pfam" id="PF00291"/>
    </source>
</evidence>
<keyword evidence="2" id="KW-0663">Pyridoxal phosphate</keyword>
<name>A0AAU8D0R8_9HYPH</name>
<dbReference type="Gene3D" id="3.40.50.1100">
    <property type="match status" value="2"/>
</dbReference>
<keyword evidence="4" id="KW-0808">Transferase</keyword>
<dbReference type="RefSeq" id="WP_353646848.1">
    <property type="nucleotide sequence ID" value="NZ_CP159256.1"/>
</dbReference>
<comment type="cofactor">
    <cofactor evidence="1">
        <name>pyridoxal 5'-phosphate</name>
        <dbReference type="ChEBI" id="CHEBI:597326"/>
    </cofactor>
</comment>
<protein>
    <submittedName>
        <fullName evidence="4">Cysteine synthase family protein</fullName>
        <ecNumber evidence="4">2.5.1.-</ecNumber>
    </submittedName>
</protein>
<dbReference type="Pfam" id="PF00291">
    <property type="entry name" value="PALP"/>
    <property type="match status" value="1"/>
</dbReference>
<dbReference type="InterPro" id="IPR036052">
    <property type="entry name" value="TrpB-like_PALP_sf"/>
</dbReference>
<dbReference type="AlphaFoldDB" id="A0AAU8D0R8"/>
<gene>
    <name evidence="4" type="ORF">ABVK50_31490</name>
</gene>